<reference evidence="1" key="1">
    <citation type="submission" date="2023-01" db="EMBL/GenBank/DDBJ databases">
        <authorList>
            <person name="Van Ghelder C."/>
            <person name="Rancurel C."/>
        </authorList>
    </citation>
    <scope>NUCLEOTIDE SEQUENCE</scope>
    <source>
        <strain evidence="1">CNCM I-4278</strain>
    </source>
</reference>
<comment type="caution">
    <text evidence="1">The sequence shown here is derived from an EMBL/GenBank/DDBJ whole genome shotgun (WGS) entry which is preliminary data.</text>
</comment>
<dbReference type="AlphaFoldDB" id="A0A9W4UJ27"/>
<proteinExistence type="predicted"/>
<gene>
    <name evidence="1" type="ORF">PDIGIT_LOCUS9010</name>
</gene>
<keyword evidence="2" id="KW-1185">Reference proteome</keyword>
<evidence type="ECO:0000313" key="1">
    <source>
        <dbReference type="EMBL" id="CAI6335922.1"/>
    </source>
</evidence>
<dbReference type="Proteomes" id="UP001152607">
    <property type="component" value="Unassembled WGS sequence"/>
</dbReference>
<dbReference type="EMBL" id="CAOQHR010000006">
    <property type="protein sequence ID" value="CAI6335922.1"/>
    <property type="molecule type" value="Genomic_DNA"/>
</dbReference>
<organism evidence="1 2">
    <name type="scientific">Periconia digitata</name>
    <dbReference type="NCBI Taxonomy" id="1303443"/>
    <lineage>
        <taxon>Eukaryota</taxon>
        <taxon>Fungi</taxon>
        <taxon>Dikarya</taxon>
        <taxon>Ascomycota</taxon>
        <taxon>Pezizomycotina</taxon>
        <taxon>Dothideomycetes</taxon>
        <taxon>Pleosporomycetidae</taxon>
        <taxon>Pleosporales</taxon>
        <taxon>Massarineae</taxon>
        <taxon>Periconiaceae</taxon>
        <taxon>Periconia</taxon>
    </lineage>
</organism>
<evidence type="ECO:0000313" key="2">
    <source>
        <dbReference type="Proteomes" id="UP001152607"/>
    </source>
</evidence>
<sequence>MIYHKYTHTSSTNLVFECRPNPTTSARMTSTKSPGPQATTLILAYPALTPC</sequence>
<protein>
    <submittedName>
        <fullName evidence="1">Uncharacterized protein</fullName>
    </submittedName>
</protein>
<name>A0A9W4UJ27_9PLEO</name>
<accession>A0A9W4UJ27</accession>